<dbReference type="EMBL" id="KB320600">
    <property type="protein sequence ID" value="ELW67790.1"/>
    <property type="molecule type" value="Genomic_DNA"/>
</dbReference>
<name>L9KXW4_TUPCH</name>
<dbReference type="Gene3D" id="2.60.120.200">
    <property type="match status" value="1"/>
</dbReference>
<gene>
    <name evidence="9" type="ORF">TREES_T100011750</name>
</gene>
<dbReference type="FunCoup" id="L9KXW4">
    <property type="interactions" value="2"/>
</dbReference>
<dbReference type="Proteomes" id="UP000011518">
    <property type="component" value="Unassembled WGS sequence"/>
</dbReference>
<reference evidence="10" key="2">
    <citation type="journal article" date="2013" name="Nat. Commun.">
        <title>Genome of the Chinese tree shrew.</title>
        <authorList>
            <person name="Fan Y."/>
            <person name="Huang Z.Y."/>
            <person name="Cao C.C."/>
            <person name="Chen C.S."/>
            <person name="Chen Y.X."/>
            <person name="Fan D.D."/>
            <person name="He J."/>
            <person name="Hou H.L."/>
            <person name="Hu L."/>
            <person name="Hu X.T."/>
            <person name="Jiang X.T."/>
            <person name="Lai R."/>
            <person name="Lang Y.S."/>
            <person name="Liang B."/>
            <person name="Liao S.G."/>
            <person name="Mu D."/>
            <person name="Ma Y.Y."/>
            <person name="Niu Y.Y."/>
            <person name="Sun X.Q."/>
            <person name="Xia J.Q."/>
            <person name="Xiao J."/>
            <person name="Xiong Z.Q."/>
            <person name="Xu L."/>
            <person name="Yang L."/>
            <person name="Zhang Y."/>
            <person name="Zhao W."/>
            <person name="Zhao X.D."/>
            <person name="Zheng Y.T."/>
            <person name="Zhou J.M."/>
            <person name="Zhu Y.B."/>
            <person name="Zhang G.J."/>
            <person name="Wang J."/>
            <person name="Yao Y.G."/>
        </authorList>
    </citation>
    <scope>NUCLEOTIDE SEQUENCE [LARGE SCALE GENOMIC DNA]</scope>
</reference>
<dbReference type="AlphaFoldDB" id="L9KXW4"/>
<keyword evidence="4" id="KW-1015">Disulfide bond</keyword>
<evidence type="ECO:0000256" key="6">
    <source>
        <dbReference type="PROSITE-ProRule" id="PRU01172"/>
    </source>
</evidence>
<sequence length="454" mass="48423">MALAGGGGGLPTRWPGAALAPRLLELSWVPMWVPAAPSFQNFQEVTLAYLQGIAHSYNVSSVRAQFQSLAAESRMVALVANQTQAAVQGGLAHLKAWMRKTQHRSQKAEARLQALDLALSQKSQRQAQESEEQREAAANTGPRLSQLVHGHGARLAALEGWLQKAQPKLPSPDSLKLQRDRQALTATPEHGNPPRGFTARLQGTREHPAPGGHLAPGGTAAPRDPAQQAQPRQGPGEICDVGPVLIFPNASTENVVFLSPGFLKALRALSFCSWVRTSSGHLGTLLSYATEGNDNKLVLHGRASLTPGSVHFVIGDPAFRELPLQSVLDGQWHHVCVIWTSIQGRYWTHVDRRLVATGSRFREGYEIPPGGSLVLGQEQDSVGGGFDSSEAFVGSVSGFAIWDRALVPAEVANLATGRGFPAGAVLTLANATSVGGFVQRANCTCLQRCPQGAM</sequence>
<feature type="region of interest" description="Disordered" evidence="7">
    <location>
        <begin position="120"/>
        <end position="142"/>
    </location>
</feature>
<dbReference type="PANTHER" id="PTHR19277">
    <property type="entry name" value="PENTRAXIN"/>
    <property type="match status" value="1"/>
</dbReference>
<dbReference type="PROSITE" id="PS51828">
    <property type="entry name" value="PTX_2"/>
    <property type="match status" value="1"/>
</dbReference>
<feature type="region of interest" description="Disordered" evidence="7">
    <location>
        <begin position="184"/>
        <end position="235"/>
    </location>
</feature>
<evidence type="ECO:0000256" key="7">
    <source>
        <dbReference type="SAM" id="MobiDB-lite"/>
    </source>
</evidence>
<reference evidence="10" key="1">
    <citation type="submission" date="2012-07" db="EMBL/GenBank/DDBJ databases">
        <title>Genome of the Chinese tree shrew, a rising model animal genetically related to primates.</title>
        <authorList>
            <person name="Zhang G."/>
            <person name="Fan Y."/>
            <person name="Yao Y."/>
            <person name="Huang Z."/>
        </authorList>
    </citation>
    <scope>NUCLEOTIDE SEQUENCE [LARGE SCALE GENOMIC DNA]</scope>
</reference>
<dbReference type="GO" id="GO:0046872">
    <property type="term" value="F:metal ion binding"/>
    <property type="evidence" value="ECO:0007669"/>
    <property type="project" value="UniProtKB-KW"/>
</dbReference>
<dbReference type="PANTHER" id="PTHR19277:SF122">
    <property type="entry name" value="PENTRAXIN-4"/>
    <property type="match status" value="1"/>
</dbReference>
<organism evidence="9 10">
    <name type="scientific">Tupaia chinensis</name>
    <name type="common">Chinese tree shrew</name>
    <name type="synonym">Tupaia belangeri chinensis</name>
    <dbReference type="NCBI Taxonomy" id="246437"/>
    <lineage>
        <taxon>Eukaryota</taxon>
        <taxon>Metazoa</taxon>
        <taxon>Chordata</taxon>
        <taxon>Craniata</taxon>
        <taxon>Vertebrata</taxon>
        <taxon>Euteleostomi</taxon>
        <taxon>Mammalia</taxon>
        <taxon>Eutheria</taxon>
        <taxon>Euarchontoglires</taxon>
        <taxon>Scandentia</taxon>
        <taxon>Tupaiidae</taxon>
        <taxon>Tupaia</taxon>
    </lineage>
</organism>
<evidence type="ECO:0000313" key="9">
    <source>
        <dbReference type="EMBL" id="ELW67790.1"/>
    </source>
</evidence>
<evidence type="ECO:0000256" key="3">
    <source>
        <dbReference type="ARBA" id="ARBA00022837"/>
    </source>
</evidence>
<dbReference type="InterPro" id="IPR051360">
    <property type="entry name" value="Neuronal_Pentraxin_Related"/>
</dbReference>
<evidence type="ECO:0000259" key="8">
    <source>
        <dbReference type="PROSITE" id="PS51828"/>
    </source>
</evidence>
<comment type="cofactor">
    <cofactor evidence="1">
        <name>Ca(2+)</name>
        <dbReference type="ChEBI" id="CHEBI:29108"/>
    </cofactor>
</comment>
<dbReference type="InParanoid" id="L9KXW4"/>
<dbReference type="eggNOG" id="ENOG502QTID">
    <property type="taxonomic scope" value="Eukaryota"/>
</dbReference>
<keyword evidence="5" id="KW-0325">Glycoprotein</keyword>
<evidence type="ECO:0000256" key="2">
    <source>
        <dbReference type="ARBA" id="ARBA00022723"/>
    </source>
</evidence>
<dbReference type="InterPro" id="IPR001759">
    <property type="entry name" value="PTX_dom"/>
</dbReference>
<dbReference type="SMART" id="SM00159">
    <property type="entry name" value="PTX"/>
    <property type="match status" value="1"/>
</dbReference>
<evidence type="ECO:0000256" key="5">
    <source>
        <dbReference type="ARBA" id="ARBA00023180"/>
    </source>
</evidence>
<dbReference type="InterPro" id="IPR013320">
    <property type="entry name" value="ConA-like_dom_sf"/>
</dbReference>
<dbReference type="SUPFAM" id="SSF49899">
    <property type="entry name" value="Concanavalin A-like lectins/glucanases"/>
    <property type="match status" value="1"/>
</dbReference>
<accession>L9KXW4</accession>
<feature type="compositionally biased region" description="Low complexity" evidence="7">
    <location>
        <begin position="209"/>
        <end position="235"/>
    </location>
</feature>
<keyword evidence="2" id="KW-0479">Metal-binding</keyword>
<protein>
    <submittedName>
        <fullName evidence="9">Pentraxin-4</fullName>
    </submittedName>
</protein>
<proteinExistence type="predicted"/>
<dbReference type="PRINTS" id="PR00895">
    <property type="entry name" value="PENTAXIN"/>
</dbReference>
<dbReference type="Pfam" id="PF00354">
    <property type="entry name" value="Pentaxin"/>
    <property type="match status" value="1"/>
</dbReference>
<evidence type="ECO:0000256" key="1">
    <source>
        <dbReference type="ARBA" id="ARBA00001913"/>
    </source>
</evidence>
<comment type="caution">
    <text evidence="6">Lacks conserved residue(s) required for the propagation of feature annotation.</text>
</comment>
<keyword evidence="3" id="KW-0106">Calcium</keyword>
<evidence type="ECO:0000256" key="4">
    <source>
        <dbReference type="ARBA" id="ARBA00023157"/>
    </source>
</evidence>
<evidence type="ECO:0000313" key="10">
    <source>
        <dbReference type="Proteomes" id="UP000011518"/>
    </source>
</evidence>
<keyword evidence="10" id="KW-1185">Reference proteome</keyword>
<feature type="domain" description="Pentraxin (PTX)" evidence="8">
    <location>
        <begin position="241"/>
        <end position="445"/>
    </location>
</feature>